<dbReference type="AlphaFoldDB" id="A0A0D3GIW1"/>
<reference evidence="2" key="1">
    <citation type="journal article" date="2009" name="Rice">
        <title>De Novo Next Generation Sequencing of Plant Genomes.</title>
        <authorList>
            <person name="Rounsley S."/>
            <person name="Marri P.R."/>
            <person name="Yu Y."/>
            <person name="He R."/>
            <person name="Sisneros N."/>
            <person name="Goicoechea J.L."/>
            <person name="Lee S.J."/>
            <person name="Angelova A."/>
            <person name="Kudrna D."/>
            <person name="Luo M."/>
            <person name="Affourtit J."/>
            <person name="Desany B."/>
            <person name="Knight J."/>
            <person name="Niazi F."/>
            <person name="Egholm M."/>
            <person name="Wing R.A."/>
        </authorList>
    </citation>
    <scope>NUCLEOTIDE SEQUENCE [LARGE SCALE GENOMIC DNA]</scope>
    <source>
        <strain evidence="2">cv. IRGC 105608</strain>
    </source>
</reference>
<feature type="region of interest" description="Disordered" evidence="1">
    <location>
        <begin position="1"/>
        <end position="78"/>
    </location>
</feature>
<proteinExistence type="predicted"/>
<dbReference type="Proteomes" id="UP000026960">
    <property type="component" value="Chromosome 6"/>
</dbReference>
<dbReference type="HOGENOM" id="CLU_2625860_0_0_1"/>
<dbReference type="EnsemblPlants" id="OBART06G21630.1">
    <property type="protein sequence ID" value="OBART06G21630.1"/>
    <property type="gene ID" value="OBART06G21630"/>
</dbReference>
<dbReference type="Gramene" id="OBART06G21630.1">
    <property type="protein sequence ID" value="OBART06G21630.1"/>
    <property type="gene ID" value="OBART06G21630"/>
</dbReference>
<evidence type="ECO:0000313" key="2">
    <source>
        <dbReference type="EnsemblPlants" id="OBART06G21630.1"/>
    </source>
</evidence>
<reference evidence="2" key="2">
    <citation type="submission" date="2015-03" db="UniProtKB">
        <authorList>
            <consortium name="EnsemblPlants"/>
        </authorList>
    </citation>
    <scope>IDENTIFICATION</scope>
</reference>
<evidence type="ECO:0000256" key="1">
    <source>
        <dbReference type="SAM" id="MobiDB-lite"/>
    </source>
</evidence>
<organism evidence="2">
    <name type="scientific">Oryza barthii</name>
    <dbReference type="NCBI Taxonomy" id="65489"/>
    <lineage>
        <taxon>Eukaryota</taxon>
        <taxon>Viridiplantae</taxon>
        <taxon>Streptophyta</taxon>
        <taxon>Embryophyta</taxon>
        <taxon>Tracheophyta</taxon>
        <taxon>Spermatophyta</taxon>
        <taxon>Magnoliopsida</taxon>
        <taxon>Liliopsida</taxon>
        <taxon>Poales</taxon>
        <taxon>Poaceae</taxon>
        <taxon>BOP clade</taxon>
        <taxon>Oryzoideae</taxon>
        <taxon>Oryzeae</taxon>
        <taxon>Oryzinae</taxon>
        <taxon>Oryza</taxon>
    </lineage>
</organism>
<feature type="compositionally biased region" description="Low complexity" evidence="1">
    <location>
        <begin position="53"/>
        <end position="64"/>
    </location>
</feature>
<dbReference type="PaxDb" id="65489-OBART06G21630.1"/>
<evidence type="ECO:0000313" key="3">
    <source>
        <dbReference type="Proteomes" id="UP000026960"/>
    </source>
</evidence>
<keyword evidence="3" id="KW-1185">Reference proteome</keyword>
<accession>A0A0D3GIW1</accession>
<name>A0A0D3GIW1_9ORYZ</name>
<sequence length="78" mass="8874">MARMPHMVPSPAARSRRRLRLPPLPVWLDQAAQPRDAKRPPPTTAPPRRRRPPAAATGAMPGRPQYATAPQRHLYRWL</sequence>
<protein>
    <submittedName>
        <fullName evidence="2">Uncharacterized protein</fullName>
    </submittedName>
</protein>